<sequence length="35" mass="4151">MDAISYEALRKCFFFNFIRRFCHTSSPCKVQGSYP</sequence>
<name>A0A0V1LXH8_9BILA</name>
<proteinExistence type="predicted"/>
<organism evidence="1 2">
    <name type="scientific">Trichinella papuae</name>
    <dbReference type="NCBI Taxonomy" id="268474"/>
    <lineage>
        <taxon>Eukaryota</taxon>
        <taxon>Metazoa</taxon>
        <taxon>Ecdysozoa</taxon>
        <taxon>Nematoda</taxon>
        <taxon>Enoplea</taxon>
        <taxon>Dorylaimia</taxon>
        <taxon>Trichinellida</taxon>
        <taxon>Trichinellidae</taxon>
        <taxon>Trichinella</taxon>
    </lineage>
</organism>
<dbReference type="Proteomes" id="UP000054843">
    <property type="component" value="Unassembled WGS sequence"/>
</dbReference>
<keyword evidence="2" id="KW-1185">Reference proteome</keyword>
<evidence type="ECO:0000313" key="2">
    <source>
        <dbReference type="Proteomes" id="UP000054843"/>
    </source>
</evidence>
<evidence type="ECO:0000313" key="1">
    <source>
        <dbReference type="EMBL" id="KRZ64135.1"/>
    </source>
</evidence>
<accession>A0A0V1LXH8</accession>
<reference evidence="1 2" key="1">
    <citation type="submission" date="2015-01" db="EMBL/GenBank/DDBJ databases">
        <title>Evolution of Trichinella species and genotypes.</title>
        <authorList>
            <person name="Korhonen P.K."/>
            <person name="Edoardo P."/>
            <person name="Giuseppe L.R."/>
            <person name="Gasser R.B."/>
        </authorList>
    </citation>
    <scope>NUCLEOTIDE SEQUENCE [LARGE SCALE GENOMIC DNA]</scope>
    <source>
        <strain evidence="1">ISS1980</strain>
    </source>
</reference>
<comment type="caution">
    <text evidence="1">The sequence shown here is derived from an EMBL/GenBank/DDBJ whole genome shotgun (WGS) entry which is preliminary data.</text>
</comment>
<protein>
    <submittedName>
        <fullName evidence="1">Uncharacterized protein</fullName>
    </submittedName>
</protein>
<gene>
    <name evidence="1" type="ORF">T10_7393</name>
</gene>
<dbReference type="EMBL" id="JYDO01001441">
    <property type="protein sequence ID" value="KRZ64135.1"/>
    <property type="molecule type" value="Genomic_DNA"/>
</dbReference>
<dbReference type="AlphaFoldDB" id="A0A0V1LXH8"/>